<dbReference type="EMBL" id="AK291606">
    <property type="protein sequence ID" value="BAF84295.1"/>
    <property type="molecule type" value="mRNA"/>
</dbReference>
<organism evidence="1">
    <name type="scientific">Homo sapiens</name>
    <name type="common">Human</name>
    <dbReference type="NCBI Taxonomy" id="9606"/>
    <lineage>
        <taxon>Eukaryota</taxon>
        <taxon>Metazoa</taxon>
        <taxon>Chordata</taxon>
        <taxon>Craniata</taxon>
        <taxon>Vertebrata</taxon>
        <taxon>Euteleostomi</taxon>
        <taxon>Mammalia</taxon>
        <taxon>Eutheria</taxon>
        <taxon>Euarchontoglires</taxon>
        <taxon>Primates</taxon>
        <taxon>Haplorrhini</taxon>
        <taxon>Catarrhini</taxon>
        <taxon>Hominidae</taxon>
        <taxon>Homo</taxon>
    </lineage>
</organism>
<name>Q8N8P3_HUMAN</name>
<proteinExistence type="evidence at transcript level"/>
<dbReference type="PeptideAtlas" id="Q8N8P3"/>
<sequence length="120" mass="12757">MAGNHCELLPLARGRLGAGLGWLLVPPLKRGAQRPGPAPQQQVQVGPALQRRHLLPHHWADAAVSGPEILPVPLEPGRPRPGLGQDGVLFLLPKLEYNGTILAHHNLCHLGSSESPPSVS</sequence>
<reference evidence="1" key="1">
    <citation type="journal article" date="2004" name="Nat. Genet.">
        <title>Complete sequencing and characterization of 21,243 full-length human cDNAs.</title>
        <authorList>
            <person name="Ota T."/>
            <person name="Suzuki Y."/>
            <person name="Nishikawa T."/>
            <person name="Otsuki T."/>
            <person name="Sugiyama T."/>
            <person name="Irie R."/>
            <person name="Wakamatsu A."/>
            <person name="Hayashi K."/>
            <person name="Sato H."/>
            <person name="Nagai K."/>
            <person name="Kimura K."/>
            <person name="Makita H."/>
            <person name="Sekine M."/>
            <person name="Obayashi M."/>
            <person name="Nishi T."/>
            <person name="Shibahara T."/>
            <person name="Tanaka T."/>
            <person name="Ishii S."/>
            <person name="Yamamoto J."/>
            <person name="Saito K."/>
            <person name="Kawai Y."/>
            <person name="Isono Y."/>
            <person name="Nakamura Y."/>
            <person name="Nagahari K."/>
            <person name="Murakami K."/>
            <person name="Yasuda T."/>
            <person name="Iwayanagi T."/>
            <person name="Wagatsuma M."/>
            <person name="Shiratori A."/>
            <person name="Sudo H."/>
            <person name="Hosoiri T."/>
            <person name="Kaku Y."/>
            <person name="Kodaira H."/>
            <person name="Kondo H."/>
            <person name="Sugawara M."/>
            <person name="Takahashi M."/>
            <person name="Kanda K."/>
            <person name="Yokoi T."/>
            <person name="Furuya T."/>
            <person name="Kikkawa E."/>
            <person name="Omura Y."/>
            <person name="Abe K."/>
            <person name="Kamihara K."/>
            <person name="Katsuta N."/>
            <person name="Sato K."/>
            <person name="Tanikawa M."/>
            <person name="Yamazaki M."/>
            <person name="Ninomiya K."/>
            <person name="Ishibashi T."/>
            <person name="Yamashita H."/>
            <person name="Murakawa K."/>
            <person name="Fujimori K."/>
            <person name="Tanai H."/>
            <person name="Kimata M."/>
            <person name="Watanabe M."/>
            <person name="Hiraoka S."/>
            <person name="Chiba Y."/>
            <person name="Ishida S."/>
            <person name="Ono Y."/>
            <person name="Takiguchi S."/>
            <person name="Watanabe S."/>
            <person name="Yosida M."/>
            <person name="Hotuta T."/>
            <person name="Kusano J."/>
            <person name="Kanehori K."/>
            <person name="Takahashi-Fujii A."/>
            <person name="Hara H."/>
            <person name="Tanase T."/>
            <person name="Nomura Y."/>
            <person name="Togiya S."/>
            <person name="Komai F."/>
            <person name="Hara R."/>
            <person name="Takeuchi K."/>
            <person name="Arita M."/>
            <person name="Imose N."/>
            <person name="Musashino K."/>
            <person name="Yuuki H."/>
            <person name="Oshima A."/>
            <person name="Sasaki N."/>
            <person name="Aotsuka S."/>
            <person name="Yoshikawa Y."/>
            <person name="Matsunawa H."/>
            <person name="Ichihara T."/>
            <person name="Shiohata N."/>
            <person name="Sano S."/>
            <person name="Moriya S."/>
            <person name="Momiyama H."/>
            <person name="Satoh N."/>
            <person name="Takami S."/>
            <person name="Terashima Y."/>
            <person name="Suzuki O."/>
            <person name="Nakagawa S."/>
            <person name="Senoh A."/>
            <person name="Mizoguchi H."/>
            <person name="Goto Y."/>
            <person name="Shimizu F."/>
            <person name="Wakebe H."/>
            <person name="Hishigaki H."/>
            <person name="Watanabe T."/>
            <person name="Sugiyama A."/>
            <person name="Takemoto M."/>
            <person name="Kawakami B."/>
            <person name="Yamazaki M."/>
            <person name="Watanabe K."/>
            <person name="Kumagai A."/>
            <person name="Itakura S."/>
            <person name="Fukuzumi Y."/>
            <person name="Fujimori Y."/>
            <person name="Komiyama M."/>
            <person name="Tashiro H."/>
            <person name="Tanigami A."/>
            <person name="Fujiwara T."/>
            <person name="Ono T."/>
            <person name="Yamada K."/>
            <person name="Fujii Y."/>
            <person name="Ozaki K."/>
            <person name="Hirao M."/>
            <person name="Ohmori Y."/>
            <person name="Kawabata A."/>
            <person name="Hikiji T."/>
            <person name="Kobatake N."/>
            <person name="Inagaki H."/>
            <person name="Ikema Y."/>
            <person name="Okamoto S."/>
            <person name="Okitani R."/>
            <person name="Kawakami T."/>
            <person name="Noguchi S."/>
            <person name="Itoh T."/>
            <person name="Shigeta K."/>
            <person name="Senba T."/>
            <person name="Matsumura K."/>
            <person name="Nakajima Y."/>
            <person name="Mizuno T."/>
            <person name="Morinaga M."/>
            <person name="Sasaki M."/>
            <person name="Togashi T."/>
            <person name="Oyama M."/>
            <person name="Hata H."/>
            <person name="Watanabe M."/>
            <person name="Komatsu T."/>
            <person name="Mizushima-Sugano J."/>
            <person name="Satoh T."/>
            <person name="Shirai Y."/>
            <person name="Takahashi Y."/>
            <person name="Nakagawa K."/>
            <person name="Okumura K."/>
            <person name="Nagase T."/>
            <person name="Nomura N."/>
            <person name="Kikuchi H."/>
            <person name="Masuho Y."/>
            <person name="Yamashita R."/>
            <person name="Nakai K."/>
            <person name="Yada T."/>
            <person name="Nakamura Y."/>
            <person name="Ohara O."/>
            <person name="Isogai T."/>
            <person name="Sugano S."/>
        </authorList>
    </citation>
    <scope>NUCLEOTIDE SEQUENCE</scope>
</reference>
<dbReference type="AlphaFoldDB" id="Q8N8P3"/>
<protein>
    <submittedName>
        <fullName evidence="1">cDNA FLJ39075 fis, clone NT2RP7016911</fullName>
    </submittedName>
    <submittedName>
        <fullName evidence="2">cDNA FLJ78179</fullName>
    </submittedName>
</protein>
<dbReference type="EMBL" id="AK096394">
    <property type="protein sequence ID" value="BAC04775.1"/>
    <property type="molecule type" value="mRNA"/>
</dbReference>
<evidence type="ECO:0000313" key="1">
    <source>
        <dbReference type="EMBL" id="BAC04775.1"/>
    </source>
</evidence>
<reference evidence="2" key="2">
    <citation type="submission" date="2007-10" db="EMBL/GenBank/DDBJ databases">
        <title>NEDO human cDNA sequencing project.</title>
        <authorList>
            <person name="Wakamatsu A."/>
            <person name="Yamamoto J."/>
            <person name="Kimura K."/>
            <person name="Ishii S."/>
            <person name="Watanabe K."/>
            <person name="Sugiyama A."/>
            <person name="Murakawa K."/>
            <person name="Kaida T."/>
            <person name="Tsuchiya K."/>
            <person name="Fukuzumi Y."/>
            <person name="Kumagai A."/>
            <person name="Oishi Y."/>
            <person name="Yamamoto S."/>
            <person name="Ono Y."/>
            <person name="Komori Y."/>
            <person name="Yamazaki M."/>
            <person name="Kisu Y."/>
            <person name="Nishikawa T."/>
            <person name="Sugano S."/>
            <person name="Nomura N."/>
            <person name="Isogai T."/>
        </authorList>
    </citation>
    <scope>NUCLEOTIDE SEQUENCE</scope>
    <source>
        <tissue evidence="2">Placenta</tissue>
    </source>
</reference>
<evidence type="ECO:0000313" key="2">
    <source>
        <dbReference type="EMBL" id="BAF84295.1"/>
    </source>
</evidence>
<accession>Q8N8P3</accession>